<sequence>MPVENERKYVLSPDFDAARLTDWQAIDIRQAYLDDGPRLRQYGDTYLFTYKKWVPQAEELVEIETAISADDFNMLWPLCVESIRKTRYIKETDDGEWVVDCLRDETGAVYFVLAEVELQRFQVAPDQVPLEIADDIIHAVAANDNRFTNKKLADILYARNLLRDVSILNKKG</sequence>
<evidence type="ECO:0000313" key="2">
    <source>
        <dbReference type="EMBL" id="MDC7683522.1"/>
    </source>
</evidence>
<organism evidence="2 3">
    <name type="scientific">Asticcacaulis aquaticus</name>
    <dbReference type="NCBI Taxonomy" id="2984212"/>
    <lineage>
        <taxon>Bacteria</taxon>
        <taxon>Pseudomonadati</taxon>
        <taxon>Pseudomonadota</taxon>
        <taxon>Alphaproteobacteria</taxon>
        <taxon>Caulobacterales</taxon>
        <taxon>Caulobacteraceae</taxon>
        <taxon>Asticcacaulis</taxon>
    </lineage>
</organism>
<evidence type="ECO:0000313" key="3">
    <source>
        <dbReference type="Proteomes" id="UP001214854"/>
    </source>
</evidence>
<accession>A0ABT5HTX6</accession>
<dbReference type="SUPFAM" id="SSF55154">
    <property type="entry name" value="CYTH-like phosphatases"/>
    <property type="match status" value="1"/>
</dbReference>
<proteinExistence type="predicted"/>
<feature type="domain" description="CYTH" evidence="1">
    <location>
        <begin position="4"/>
        <end position="128"/>
    </location>
</feature>
<gene>
    <name evidence="2" type="ORF">PQU92_09560</name>
</gene>
<dbReference type="PIRSF" id="PIRSF016487">
    <property type="entry name" value="CYTH_UCP016487"/>
    <property type="match status" value="1"/>
</dbReference>
<comment type="caution">
    <text evidence="2">The sequence shown here is derived from an EMBL/GenBank/DDBJ whole genome shotgun (WGS) entry which is preliminary data.</text>
</comment>
<keyword evidence="3" id="KW-1185">Reference proteome</keyword>
<dbReference type="EMBL" id="JAQQKX010000006">
    <property type="protein sequence ID" value="MDC7683522.1"/>
    <property type="molecule type" value="Genomic_DNA"/>
</dbReference>
<reference evidence="2 3" key="1">
    <citation type="submission" date="2023-01" db="EMBL/GenBank/DDBJ databases">
        <title>Novel species of the genus Asticcacaulis isolated from rivers.</title>
        <authorList>
            <person name="Lu H."/>
        </authorList>
    </citation>
    <scope>NUCLEOTIDE SEQUENCE [LARGE SCALE GENOMIC DNA]</scope>
    <source>
        <strain evidence="2 3">BYS171W</strain>
    </source>
</reference>
<dbReference type="RefSeq" id="WP_272747987.1">
    <property type="nucleotide sequence ID" value="NZ_JAQQKX010000006.1"/>
</dbReference>
<name>A0ABT5HTX6_9CAUL</name>
<dbReference type="InterPro" id="IPR012042">
    <property type="entry name" value="NeuTTM/CthTTM-like"/>
</dbReference>
<dbReference type="Gene3D" id="2.40.320.10">
    <property type="entry name" value="Hypothetical Protein Pfu-838710-001"/>
    <property type="match status" value="1"/>
</dbReference>
<evidence type="ECO:0000259" key="1">
    <source>
        <dbReference type="Pfam" id="PF01928"/>
    </source>
</evidence>
<dbReference type="InterPro" id="IPR033469">
    <property type="entry name" value="CYTH-like_dom_sf"/>
</dbReference>
<dbReference type="InterPro" id="IPR023577">
    <property type="entry name" value="CYTH_domain"/>
</dbReference>
<dbReference type="Proteomes" id="UP001214854">
    <property type="component" value="Unassembled WGS sequence"/>
</dbReference>
<dbReference type="Pfam" id="PF01928">
    <property type="entry name" value="CYTH"/>
    <property type="match status" value="1"/>
</dbReference>
<protein>
    <recommendedName>
        <fullName evidence="1">CYTH domain-containing protein</fullName>
    </recommendedName>
</protein>